<name>A0AAI9F2M8_9BACT</name>
<dbReference type="PROSITE" id="PS00395">
    <property type="entry name" value="ALANINE_RACEMASE"/>
    <property type="match status" value="1"/>
</dbReference>
<dbReference type="Gene3D" id="2.40.37.10">
    <property type="entry name" value="Lyase, Ornithine Decarboxylase, Chain A, domain 1"/>
    <property type="match status" value="1"/>
</dbReference>
<dbReference type="SUPFAM" id="SSF50621">
    <property type="entry name" value="Alanine racemase C-terminal domain-like"/>
    <property type="match status" value="1"/>
</dbReference>
<evidence type="ECO:0000313" key="7">
    <source>
        <dbReference type="EMBL" id="EDM23973.1"/>
    </source>
</evidence>
<dbReference type="GO" id="GO:0005829">
    <property type="term" value="C:cytosol"/>
    <property type="evidence" value="ECO:0007669"/>
    <property type="project" value="TreeGrafter"/>
</dbReference>
<dbReference type="InterPro" id="IPR001608">
    <property type="entry name" value="Ala_racemase_N"/>
</dbReference>
<feature type="modified residue" description="N6-(pyridoxal phosphate)lysine" evidence="4">
    <location>
        <position position="30"/>
    </location>
</feature>
<dbReference type="InterPro" id="IPR000821">
    <property type="entry name" value="Ala_racemase"/>
</dbReference>
<dbReference type="RefSeq" id="WP_007473928.1">
    <property type="nucleotide sequence ID" value="NZ_ABCJ01000002.1"/>
</dbReference>
<evidence type="ECO:0000256" key="5">
    <source>
        <dbReference type="PIRSR" id="PIRSR600821-52"/>
    </source>
</evidence>
<feature type="binding site" evidence="5">
    <location>
        <position position="278"/>
    </location>
    <ligand>
        <name>substrate</name>
    </ligand>
</feature>
<dbReference type="InterPro" id="IPR009006">
    <property type="entry name" value="Ala_racemase/Decarboxylase_C"/>
</dbReference>
<evidence type="ECO:0000259" key="6">
    <source>
        <dbReference type="SMART" id="SM01005"/>
    </source>
</evidence>
<feature type="binding site" evidence="5">
    <location>
        <position position="113"/>
    </location>
    <ligand>
        <name>substrate</name>
    </ligand>
</feature>
<dbReference type="Proteomes" id="UP000003288">
    <property type="component" value="Unassembled WGS sequence"/>
</dbReference>
<dbReference type="GO" id="GO:0008784">
    <property type="term" value="F:alanine racemase activity"/>
    <property type="evidence" value="ECO:0007669"/>
    <property type="project" value="UniProtKB-EC"/>
</dbReference>
<sequence>MATIYLNKTNLFYNLQKISSINPNIIAVIKDNAYGHGIISISKLLKEYGIKKVCVRNIDEANLVRGFFEEILIFNSPTNRGAINFSYTINSLTQLKKNRHPYIHLKIDTGFRRNGILENELDEALDLIKKKEFELRGVFSHFCCADEFGCDTFIQYDKFLKIKEKIVKFCKESKLKIPYFHIANSAALNKLPHTLDYVRPGIAIYGGIDGYKPVMSLEADVVSVRVLDEKEGCGYNKTFMSDDKIKISTVDVGYADGIPYFRNGCKLKDTIALGKISMDYMIVKGEFKKVIIFDDVKEFVKNFDTITYDILVKMSPRIKRKIIETNNSFWA</sequence>
<dbReference type="AlphaFoldDB" id="A0AAI9F2M8"/>
<reference evidence="7 8" key="1">
    <citation type="journal article" date="2011" name="Stand. Genomic Sci.">
        <title>Draft genome sequence of Caminibacter mediatlanticus strain TB-2, an epsilonproteobacterium isolated from a deep-sea hydrothermal vent.</title>
        <authorList>
            <person name="Giovannelli D."/>
            <person name="Ferriera S."/>
            <person name="Johnson J."/>
            <person name="Kravitz S."/>
            <person name="Perez-Rodriguez I."/>
            <person name="Ricci J."/>
            <person name="O'Brien C."/>
            <person name="Voordeckers J.W."/>
            <person name="Bini E."/>
            <person name="Vetriani C."/>
        </authorList>
    </citation>
    <scope>NUCLEOTIDE SEQUENCE [LARGE SCALE GENOMIC DNA]</scope>
    <source>
        <strain evidence="7 8">TB-2</strain>
    </source>
</reference>
<comment type="caution">
    <text evidence="7">The sequence shown here is derived from an EMBL/GenBank/DDBJ whole genome shotgun (WGS) entry which is preliminary data.</text>
</comment>
<dbReference type="SMART" id="SM01005">
    <property type="entry name" value="Ala_racemase_C"/>
    <property type="match status" value="1"/>
</dbReference>
<accession>A0AAI9F2M8</accession>
<dbReference type="NCBIfam" id="NF000791">
    <property type="entry name" value="PRK00053.2-2"/>
    <property type="match status" value="1"/>
</dbReference>
<gene>
    <name evidence="7" type="primary">alr</name>
    <name evidence="7" type="ORF">CMTB2_06956</name>
</gene>
<dbReference type="PANTHER" id="PTHR30511:SF0">
    <property type="entry name" value="ALANINE RACEMASE, CATABOLIC-RELATED"/>
    <property type="match status" value="1"/>
</dbReference>
<comment type="cofactor">
    <cofactor evidence="1 4">
        <name>pyridoxal 5'-phosphate</name>
        <dbReference type="ChEBI" id="CHEBI:597326"/>
    </cofactor>
</comment>
<dbReference type="PRINTS" id="PR00992">
    <property type="entry name" value="ALARACEMASE"/>
</dbReference>
<keyword evidence="3 7" id="KW-0413">Isomerase</keyword>
<dbReference type="GO" id="GO:0009252">
    <property type="term" value="P:peptidoglycan biosynthetic process"/>
    <property type="evidence" value="ECO:0007669"/>
    <property type="project" value="TreeGrafter"/>
</dbReference>
<dbReference type="Pfam" id="PF00842">
    <property type="entry name" value="Ala_racemase_C"/>
    <property type="match status" value="1"/>
</dbReference>
<dbReference type="Pfam" id="PF01168">
    <property type="entry name" value="Ala_racemase_N"/>
    <property type="match status" value="1"/>
</dbReference>
<evidence type="ECO:0000256" key="1">
    <source>
        <dbReference type="ARBA" id="ARBA00001933"/>
    </source>
</evidence>
<evidence type="ECO:0000256" key="4">
    <source>
        <dbReference type="PIRSR" id="PIRSR600821-50"/>
    </source>
</evidence>
<organism evidence="7 8">
    <name type="scientific">Caminibacter mediatlanticus TB-2</name>
    <dbReference type="NCBI Taxonomy" id="391592"/>
    <lineage>
        <taxon>Bacteria</taxon>
        <taxon>Pseudomonadati</taxon>
        <taxon>Campylobacterota</taxon>
        <taxon>Epsilonproteobacteria</taxon>
        <taxon>Nautiliales</taxon>
        <taxon>Nautiliaceae</taxon>
        <taxon>Caminibacter</taxon>
    </lineage>
</organism>
<feature type="domain" description="Alanine racemase C-terminal" evidence="6">
    <location>
        <begin position="214"/>
        <end position="323"/>
    </location>
</feature>
<dbReference type="PANTHER" id="PTHR30511">
    <property type="entry name" value="ALANINE RACEMASE"/>
    <property type="match status" value="1"/>
</dbReference>
<dbReference type="GO" id="GO:0030170">
    <property type="term" value="F:pyridoxal phosphate binding"/>
    <property type="evidence" value="ECO:0007669"/>
    <property type="project" value="TreeGrafter"/>
</dbReference>
<evidence type="ECO:0000256" key="3">
    <source>
        <dbReference type="ARBA" id="ARBA00023235"/>
    </source>
</evidence>
<dbReference type="Gene3D" id="3.20.20.10">
    <property type="entry name" value="Alanine racemase"/>
    <property type="match status" value="1"/>
</dbReference>
<evidence type="ECO:0000256" key="2">
    <source>
        <dbReference type="ARBA" id="ARBA00022898"/>
    </source>
</evidence>
<keyword evidence="2 4" id="KW-0663">Pyridoxal phosphate</keyword>
<dbReference type="InterPro" id="IPR029066">
    <property type="entry name" value="PLP-binding_barrel"/>
</dbReference>
<dbReference type="InterPro" id="IPR011079">
    <property type="entry name" value="Ala_racemase_C"/>
</dbReference>
<dbReference type="EMBL" id="ABCJ01000002">
    <property type="protein sequence ID" value="EDM23973.1"/>
    <property type="molecule type" value="Genomic_DNA"/>
</dbReference>
<dbReference type="SUPFAM" id="SSF51419">
    <property type="entry name" value="PLP-binding barrel"/>
    <property type="match status" value="1"/>
</dbReference>
<dbReference type="CDD" id="cd00430">
    <property type="entry name" value="PLPDE_III_AR"/>
    <property type="match status" value="1"/>
</dbReference>
<dbReference type="GO" id="GO:0030632">
    <property type="term" value="P:D-alanine biosynthetic process"/>
    <property type="evidence" value="ECO:0007669"/>
    <property type="project" value="TreeGrafter"/>
</dbReference>
<evidence type="ECO:0000313" key="8">
    <source>
        <dbReference type="Proteomes" id="UP000003288"/>
    </source>
</evidence>
<protein>
    <submittedName>
        <fullName evidence="7">Alanine racemase</fullName>
        <ecNumber evidence="7">5.1.1.1</ecNumber>
    </submittedName>
</protein>
<dbReference type="InterPro" id="IPR020622">
    <property type="entry name" value="Ala_racemase_pyridoxalP-BS"/>
</dbReference>
<proteinExistence type="predicted"/>
<dbReference type="EC" id="5.1.1.1" evidence="7"/>